<evidence type="ECO:0000313" key="2">
    <source>
        <dbReference type="Proteomes" id="UP001196413"/>
    </source>
</evidence>
<dbReference type="EMBL" id="JAHQIW010006319">
    <property type="protein sequence ID" value="KAJ1368809.1"/>
    <property type="molecule type" value="Genomic_DNA"/>
</dbReference>
<keyword evidence="2" id="KW-1185">Reference proteome</keyword>
<comment type="caution">
    <text evidence="1">The sequence shown here is derived from an EMBL/GenBank/DDBJ whole genome shotgun (WGS) entry which is preliminary data.</text>
</comment>
<organism evidence="1 2">
    <name type="scientific">Parelaphostrongylus tenuis</name>
    <name type="common">Meningeal worm</name>
    <dbReference type="NCBI Taxonomy" id="148309"/>
    <lineage>
        <taxon>Eukaryota</taxon>
        <taxon>Metazoa</taxon>
        <taxon>Ecdysozoa</taxon>
        <taxon>Nematoda</taxon>
        <taxon>Chromadorea</taxon>
        <taxon>Rhabditida</taxon>
        <taxon>Rhabditina</taxon>
        <taxon>Rhabditomorpha</taxon>
        <taxon>Strongyloidea</taxon>
        <taxon>Metastrongylidae</taxon>
        <taxon>Parelaphostrongylus</taxon>
    </lineage>
</organism>
<protein>
    <submittedName>
        <fullName evidence="1">Uncharacterized protein</fullName>
    </submittedName>
</protein>
<accession>A0AAD5WFX3</accession>
<dbReference type="Proteomes" id="UP001196413">
    <property type="component" value="Unassembled WGS sequence"/>
</dbReference>
<reference evidence="1" key="1">
    <citation type="submission" date="2021-06" db="EMBL/GenBank/DDBJ databases">
        <title>Parelaphostrongylus tenuis whole genome reference sequence.</title>
        <authorList>
            <person name="Garwood T.J."/>
            <person name="Larsen P.A."/>
            <person name="Fountain-Jones N.M."/>
            <person name="Garbe J.R."/>
            <person name="Macchietto M.G."/>
            <person name="Kania S.A."/>
            <person name="Gerhold R.W."/>
            <person name="Richards J.E."/>
            <person name="Wolf T.M."/>
        </authorList>
    </citation>
    <scope>NUCLEOTIDE SEQUENCE</scope>
    <source>
        <strain evidence="1">MNPRO001-30</strain>
        <tissue evidence="1">Meninges</tissue>
    </source>
</reference>
<evidence type="ECO:0000313" key="1">
    <source>
        <dbReference type="EMBL" id="KAJ1368809.1"/>
    </source>
</evidence>
<name>A0AAD5WFX3_PARTN</name>
<dbReference type="AlphaFoldDB" id="A0AAD5WFX3"/>
<proteinExistence type="predicted"/>
<gene>
    <name evidence="1" type="ORF">KIN20_030141</name>
</gene>
<sequence>MVQPPTAFQELVVHTESVLFGGDLLTFNLLTVSVSYFNGSASYRENKGARGGADASSMAFRAGADAAL</sequence>